<feature type="non-terminal residue" evidence="3">
    <location>
        <position position="1"/>
    </location>
</feature>
<dbReference type="Proteomes" id="UP001066276">
    <property type="component" value="Chromosome 3_2"/>
</dbReference>
<evidence type="ECO:0000259" key="2">
    <source>
        <dbReference type="Pfam" id="PF23123"/>
    </source>
</evidence>
<proteinExistence type="predicted"/>
<dbReference type="EMBL" id="JANPWB010000006">
    <property type="protein sequence ID" value="KAJ1180769.1"/>
    <property type="molecule type" value="Genomic_DNA"/>
</dbReference>
<feature type="region of interest" description="Disordered" evidence="1">
    <location>
        <begin position="1"/>
        <end position="49"/>
    </location>
</feature>
<evidence type="ECO:0000256" key="1">
    <source>
        <dbReference type="SAM" id="MobiDB-lite"/>
    </source>
</evidence>
<feature type="domain" description="WDR72-like alpha-solenoid" evidence="2">
    <location>
        <begin position="2"/>
        <end position="35"/>
    </location>
</feature>
<reference evidence="3" key="1">
    <citation type="journal article" date="2022" name="bioRxiv">
        <title>Sequencing and chromosome-scale assembly of the giantPleurodeles waltlgenome.</title>
        <authorList>
            <person name="Brown T."/>
            <person name="Elewa A."/>
            <person name="Iarovenko S."/>
            <person name="Subramanian E."/>
            <person name="Araus A.J."/>
            <person name="Petzold A."/>
            <person name="Susuki M."/>
            <person name="Suzuki K.-i.T."/>
            <person name="Hayashi T."/>
            <person name="Toyoda A."/>
            <person name="Oliveira C."/>
            <person name="Osipova E."/>
            <person name="Leigh N.D."/>
            <person name="Simon A."/>
            <person name="Yun M.H."/>
        </authorList>
    </citation>
    <scope>NUCLEOTIDE SEQUENCE</scope>
    <source>
        <strain evidence="3">20211129_DDA</strain>
        <tissue evidence="3">Liver</tissue>
    </source>
</reference>
<protein>
    <recommendedName>
        <fullName evidence="2">WDR72-like alpha-solenoid domain-containing protein</fullName>
    </recommendedName>
</protein>
<name>A0AAV7TVI5_PLEWA</name>
<feature type="compositionally biased region" description="Polar residues" evidence="1">
    <location>
        <begin position="1"/>
        <end position="14"/>
    </location>
</feature>
<feature type="non-terminal residue" evidence="3">
    <location>
        <position position="74"/>
    </location>
</feature>
<feature type="compositionally biased region" description="Low complexity" evidence="1">
    <location>
        <begin position="38"/>
        <end position="49"/>
    </location>
</feature>
<organism evidence="3 4">
    <name type="scientific">Pleurodeles waltl</name>
    <name type="common">Iberian ribbed newt</name>
    <dbReference type="NCBI Taxonomy" id="8319"/>
    <lineage>
        <taxon>Eukaryota</taxon>
        <taxon>Metazoa</taxon>
        <taxon>Chordata</taxon>
        <taxon>Craniata</taxon>
        <taxon>Vertebrata</taxon>
        <taxon>Euteleostomi</taxon>
        <taxon>Amphibia</taxon>
        <taxon>Batrachia</taxon>
        <taxon>Caudata</taxon>
        <taxon>Salamandroidea</taxon>
        <taxon>Salamandridae</taxon>
        <taxon>Pleurodelinae</taxon>
        <taxon>Pleurodeles</taxon>
    </lineage>
</organism>
<gene>
    <name evidence="3" type="ORF">NDU88_005986</name>
</gene>
<keyword evidence="4" id="KW-1185">Reference proteome</keyword>
<dbReference type="InterPro" id="IPR057848">
    <property type="entry name" value="WDR72_alpha-sol"/>
</dbReference>
<sequence length="74" mass="7830">APGTVSKNDSNLQAANLPEKKDLPDGCVIEDSESPGPSNASNNRSNVSNKCAVKKSTINTPWYNVSSHQVAAKF</sequence>
<comment type="caution">
    <text evidence="3">The sequence shown here is derived from an EMBL/GenBank/DDBJ whole genome shotgun (WGS) entry which is preliminary data.</text>
</comment>
<evidence type="ECO:0000313" key="3">
    <source>
        <dbReference type="EMBL" id="KAJ1180769.1"/>
    </source>
</evidence>
<evidence type="ECO:0000313" key="4">
    <source>
        <dbReference type="Proteomes" id="UP001066276"/>
    </source>
</evidence>
<accession>A0AAV7TVI5</accession>
<dbReference type="AlphaFoldDB" id="A0AAV7TVI5"/>
<dbReference type="Pfam" id="PF23123">
    <property type="entry name" value="WDR72_alpha-sol"/>
    <property type="match status" value="1"/>
</dbReference>